<dbReference type="Gene3D" id="3.40.470.10">
    <property type="entry name" value="Uracil-DNA glycosylase-like domain"/>
    <property type="match status" value="1"/>
</dbReference>
<dbReference type="GO" id="GO:0097510">
    <property type="term" value="P:base-excision repair, AP site formation via deaminated base removal"/>
    <property type="evidence" value="ECO:0007669"/>
    <property type="project" value="TreeGrafter"/>
</dbReference>
<dbReference type="GeneID" id="58717269"/>
<dbReference type="PROSITE" id="PS00130">
    <property type="entry name" value="U_DNA_GLYCOSYLASE"/>
    <property type="match status" value="1"/>
</dbReference>
<dbReference type="STRING" id="1552123.EP57_07740"/>
<dbReference type="PANTHER" id="PTHR11264:SF0">
    <property type="entry name" value="URACIL-DNA GLYCOSYLASE"/>
    <property type="match status" value="1"/>
</dbReference>
<dbReference type="SMART" id="SM00986">
    <property type="entry name" value="UDG"/>
    <property type="match status" value="1"/>
</dbReference>
<dbReference type="CDD" id="cd10027">
    <property type="entry name" value="UDG-F1-like"/>
    <property type="match status" value="1"/>
</dbReference>
<dbReference type="SMART" id="SM00987">
    <property type="entry name" value="UreE_C"/>
    <property type="match status" value="1"/>
</dbReference>
<evidence type="ECO:0000256" key="9">
    <source>
        <dbReference type="HAMAP-Rule" id="MF_00148"/>
    </source>
</evidence>
<evidence type="ECO:0000256" key="5">
    <source>
        <dbReference type="ARBA" id="ARBA00018429"/>
    </source>
</evidence>
<comment type="function">
    <text evidence="2 9 11">Excises uracil residues from the DNA which can arise as a result of misincorporation of dUMP residues by DNA polymerase or due to deamination of cytosine.</text>
</comment>
<evidence type="ECO:0000256" key="7">
    <source>
        <dbReference type="ARBA" id="ARBA00022801"/>
    </source>
</evidence>
<accession>A0A099W7K7</accession>
<dbReference type="GO" id="GO:0004844">
    <property type="term" value="F:uracil DNA N-glycosylase activity"/>
    <property type="evidence" value="ECO:0007669"/>
    <property type="project" value="UniProtKB-UniRule"/>
</dbReference>
<dbReference type="NCBIfam" id="NF003592">
    <property type="entry name" value="PRK05254.1-5"/>
    <property type="match status" value="1"/>
</dbReference>
<dbReference type="RefSeq" id="WP_036085584.1">
    <property type="nucleotide sequence ID" value="NZ_CBCSHQ010000005.1"/>
</dbReference>
<dbReference type="eggNOG" id="COG0692">
    <property type="taxonomic scope" value="Bacteria"/>
</dbReference>
<evidence type="ECO:0000256" key="11">
    <source>
        <dbReference type="RuleBase" id="RU003780"/>
    </source>
</evidence>
<dbReference type="HAMAP" id="MF_00148">
    <property type="entry name" value="UDG"/>
    <property type="match status" value="1"/>
</dbReference>
<feature type="domain" description="Uracil-DNA glycosylase-like" evidence="12">
    <location>
        <begin position="49"/>
        <end position="209"/>
    </location>
</feature>
<dbReference type="InterPro" id="IPR005122">
    <property type="entry name" value="Uracil-DNA_glycosylase-like"/>
</dbReference>
<proteinExistence type="inferred from homology"/>
<dbReference type="EMBL" id="JNFA01000019">
    <property type="protein sequence ID" value="KGL41724.1"/>
    <property type="molecule type" value="Genomic_DNA"/>
</dbReference>
<dbReference type="Pfam" id="PF03167">
    <property type="entry name" value="UDG"/>
    <property type="match status" value="1"/>
</dbReference>
<dbReference type="GO" id="GO:0005737">
    <property type="term" value="C:cytoplasm"/>
    <property type="evidence" value="ECO:0007669"/>
    <property type="project" value="UniProtKB-SubCell"/>
</dbReference>
<comment type="caution">
    <text evidence="13">The sequence shown here is derived from an EMBL/GenBank/DDBJ whole genome shotgun (WGS) entry which is preliminary data.</text>
</comment>
<dbReference type="SUPFAM" id="SSF52141">
    <property type="entry name" value="Uracil-DNA glycosylase-like"/>
    <property type="match status" value="1"/>
</dbReference>
<evidence type="ECO:0000256" key="10">
    <source>
        <dbReference type="PROSITE-ProRule" id="PRU10072"/>
    </source>
</evidence>
<dbReference type="InterPro" id="IPR018085">
    <property type="entry name" value="Ura-DNA_Glyclase_AS"/>
</dbReference>
<dbReference type="EC" id="3.2.2.27" evidence="4 9"/>
<dbReference type="NCBIfam" id="NF003591">
    <property type="entry name" value="PRK05254.1-4"/>
    <property type="match status" value="1"/>
</dbReference>
<evidence type="ECO:0000313" key="13">
    <source>
        <dbReference type="EMBL" id="KGL41724.1"/>
    </source>
</evidence>
<evidence type="ECO:0000256" key="1">
    <source>
        <dbReference type="ARBA" id="ARBA00001400"/>
    </source>
</evidence>
<comment type="subcellular location">
    <subcellularLocation>
        <location evidence="9">Cytoplasm</location>
    </subcellularLocation>
</comment>
<keyword evidence="7 9" id="KW-0378">Hydrolase</keyword>
<keyword evidence="8 9" id="KW-0234">DNA repair</keyword>
<sequence>MIQLGNDWDTLLQDEFTKDYYLQLREFLKVEYGNQKVYPDMYDIFNGLKYTAYKDVKVVILGQDPYHGANQAHGMSFSVKKGIRTPPSLVNIYKELADDLGLQIPNNGYLLPWAQQGVLLLNTVLTVREGQPNSHANRGWEQLTDTIISLIGQKPEPVVFLLWGNNAKSKQKLLQNPNHLVLTSVHPSPLSANRGFMGCRHFSTSNKYLEDNGVSPVSWQISNV</sequence>
<dbReference type="InterPro" id="IPR036895">
    <property type="entry name" value="Uracil-DNA_glycosylase-like_sf"/>
</dbReference>
<dbReference type="NCBIfam" id="TIGR00628">
    <property type="entry name" value="ung"/>
    <property type="match status" value="1"/>
</dbReference>
<protein>
    <recommendedName>
        <fullName evidence="5 9">Uracil-DNA glycosylase</fullName>
        <shortName evidence="9">UDG</shortName>
        <ecNumber evidence="4 9">3.2.2.27</ecNumber>
    </recommendedName>
</protein>
<comment type="catalytic activity">
    <reaction evidence="1 9 11">
        <text>Hydrolyzes single-stranded DNA or mismatched double-stranded DNA and polynucleotides, releasing free uracil.</text>
        <dbReference type="EC" id="3.2.2.27"/>
    </reaction>
</comment>
<comment type="similarity">
    <text evidence="3 9 11">Belongs to the uracil-DNA glycosylase (UDG) superfamily. UNG family.</text>
</comment>
<dbReference type="NCBIfam" id="NF003588">
    <property type="entry name" value="PRK05254.1-1"/>
    <property type="match status" value="1"/>
</dbReference>
<evidence type="ECO:0000313" key="14">
    <source>
        <dbReference type="Proteomes" id="UP000029844"/>
    </source>
</evidence>
<dbReference type="InterPro" id="IPR002043">
    <property type="entry name" value="UDG_fam1"/>
</dbReference>
<dbReference type="AlphaFoldDB" id="A0A099W7K7"/>
<evidence type="ECO:0000256" key="3">
    <source>
        <dbReference type="ARBA" id="ARBA00008184"/>
    </source>
</evidence>
<evidence type="ECO:0000256" key="4">
    <source>
        <dbReference type="ARBA" id="ARBA00012030"/>
    </source>
</evidence>
<dbReference type="FunFam" id="3.40.470.10:FF:000001">
    <property type="entry name" value="Uracil-DNA glycosylase"/>
    <property type="match status" value="1"/>
</dbReference>
<gene>
    <name evidence="9" type="primary">ung</name>
    <name evidence="13" type="ORF">EP57_07740</name>
</gene>
<organism evidence="13 14">
    <name type="scientific">Listeria booriae</name>
    <dbReference type="NCBI Taxonomy" id="1552123"/>
    <lineage>
        <taxon>Bacteria</taxon>
        <taxon>Bacillati</taxon>
        <taxon>Bacillota</taxon>
        <taxon>Bacilli</taxon>
        <taxon>Bacillales</taxon>
        <taxon>Listeriaceae</taxon>
        <taxon>Listeria</taxon>
    </lineage>
</organism>
<evidence type="ECO:0000256" key="6">
    <source>
        <dbReference type="ARBA" id="ARBA00022763"/>
    </source>
</evidence>
<keyword evidence="9" id="KW-0963">Cytoplasm</keyword>
<evidence type="ECO:0000256" key="8">
    <source>
        <dbReference type="ARBA" id="ARBA00023204"/>
    </source>
</evidence>
<reference evidence="13 14" key="1">
    <citation type="submission" date="2014-05" db="EMBL/GenBank/DDBJ databases">
        <title>Novel Listeriaceae from food processing environments.</title>
        <authorList>
            <person name="den Bakker H.C."/>
        </authorList>
    </citation>
    <scope>NUCLEOTIDE SEQUENCE [LARGE SCALE GENOMIC DNA]</scope>
    <source>
        <strain evidence="13 14">FSL A5-0281</strain>
    </source>
</reference>
<name>A0A099W7K7_9LIST</name>
<dbReference type="Proteomes" id="UP000029844">
    <property type="component" value="Unassembled WGS sequence"/>
</dbReference>
<evidence type="ECO:0000256" key="2">
    <source>
        <dbReference type="ARBA" id="ARBA00002631"/>
    </source>
</evidence>
<dbReference type="NCBIfam" id="NF003589">
    <property type="entry name" value="PRK05254.1-2"/>
    <property type="match status" value="1"/>
</dbReference>
<evidence type="ECO:0000259" key="12">
    <source>
        <dbReference type="SMART" id="SM00986"/>
    </source>
</evidence>
<dbReference type="PANTHER" id="PTHR11264">
    <property type="entry name" value="URACIL-DNA GLYCOSYLASE"/>
    <property type="match status" value="1"/>
</dbReference>
<keyword evidence="6 9" id="KW-0227">DNA damage</keyword>
<keyword evidence="14" id="KW-1185">Reference proteome</keyword>
<feature type="active site" description="Proton acceptor" evidence="9 10">
    <location>
        <position position="64"/>
    </location>
</feature>
<dbReference type="OrthoDB" id="9804372at2"/>